<reference evidence="2" key="1">
    <citation type="journal article" date="2014" name="Nat. Commun.">
        <title>The rainbow trout genome provides novel insights into evolution after whole-genome duplication in vertebrates.</title>
        <authorList>
            <person name="Berthelot C."/>
            <person name="Brunet F."/>
            <person name="Chalopin D."/>
            <person name="Juanchich A."/>
            <person name="Bernard M."/>
            <person name="Noel B."/>
            <person name="Bento P."/>
            <person name="Da Silva C."/>
            <person name="Labadie K."/>
            <person name="Alberti A."/>
            <person name="Aury J.M."/>
            <person name="Louis A."/>
            <person name="Dehais P."/>
            <person name="Bardou P."/>
            <person name="Montfort J."/>
            <person name="Klopp C."/>
            <person name="Cabau C."/>
            <person name="Gaspin C."/>
            <person name="Thorgaard G.H."/>
            <person name="Boussaha M."/>
            <person name="Quillet E."/>
            <person name="Guyomard R."/>
            <person name="Galiana D."/>
            <person name="Bobe J."/>
            <person name="Volff J.N."/>
            <person name="Genet C."/>
            <person name="Wincker P."/>
            <person name="Jaillon O."/>
            <person name="Roest Crollius H."/>
            <person name="Guiguen Y."/>
        </authorList>
    </citation>
    <scope>NUCLEOTIDE SEQUENCE [LARGE SCALE GENOMIC DNA]</scope>
</reference>
<proteinExistence type="predicted"/>
<evidence type="ECO:0000313" key="3">
    <source>
        <dbReference type="Proteomes" id="UP000193380"/>
    </source>
</evidence>
<name>A0A060VTG7_ONCMY</name>
<gene>
    <name evidence="2" type="ORF">GSONMT00077229001</name>
</gene>
<dbReference type="EMBL" id="FR904297">
    <property type="protein sequence ID" value="CDQ58162.1"/>
    <property type="molecule type" value="Genomic_DNA"/>
</dbReference>
<evidence type="ECO:0000256" key="1">
    <source>
        <dbReference type="SAM" id="MobiDB-lite"/>
    </source>
</evidence>
<evidence type="ECO:0000313" key="2">
    <source>
        <dbReference type="EMBL" id="CDQ58162.1"/>
    </source>
</evidence>
<dbReference type="AlphaFoldDB" id="A0A060VTG7"/>
<dbReference type="STRING" id="8022.A0A060VTG7"/>
<protein>
    <submittedName>
        <fullName evidence="2">Uncharacterized protein</fullName>
    </submittedName>
</protein>
<sequence length="267" mass="29337">MLSLVLSNTEFQVPGMAFPLGGHSRGGPVLTVSPPTFFPLLISLSLLPIAYTAPCSSCFPLKSLSEKLLIASSFCLFVSRADAVADVRKQGAKALMKAHCRVKAWDKCFFSLRCFDHSLHHFKVSSKTDPEAIRKRWLDALEEHTAYSSCNTTQEQTTEDEEGDGATLGDLTDSLQAAEACQQKLETQVSIFLSMVKNEENNTLATPLLLKARETSDLSRETSSALHFCLSLFSKQQEPQVMTYCRLLLGKSVVLSDCCLLVSSSWG</sequence>
<dbReference type="PaxDb" id="8022-A0A060VTG7"/>
<accession>A0A060VTG7</accession>
<organism evidence="2 3">
    <name type="scientific">Oncorhynchus mykiss</name>
    <name type="common">Rainbow trout</name>
    <name type="synonym">Salmo gairdneri</name>
    <dbReference type="NCBI Taxonomy" id="8022"/>
    <lineage>
        <taxon>Eukaryota</taxon>
        <taxon>Metazoa</taxon>
        <taxon>Chordata</taxon>
        <taxon>Craniata</taxon>
        <taxon>Vertebrata</taxon>
        <taxon>Euteleostomi</taxon>
        <taxon>Actinopterygii</taxon>
        <taxon>Neopterygii</taxon>
        <taxon>Teleostei</taxon>
        <taxon>Protacanthopterygii</taxon>
        <taxon>Salmoniformes</taxon>
        <taxon>Salmonidae</taxon>
        <taxon>Salmoninae</taxon>
        <taxon>Oncorhynchus</taxon>
    </lineage>
</organism>
<feature type="region of interest" description="Disordered" evidence="1">
    <location>
        <begin position="149"/>
        <end position="169"/>
    </location>
</feature>
<dbReference type="Proteomes" id="UP000193380">
    <property type="component" value="Unassembled WGS sequence"/>
</dbReference>
<reference evidence="2" key="2">
    <citation type="submission" date="2014-03" db="EMBL/GenBank/DDBJ databases">
        <authorList>
            <person name="Genoscope - CEA"/>
        </authorList>
    </citation>
    <scope>NUCLEOTIDE SEQUENCE</scope>
</reference>